<keyword evidence="1" id="KW-0732">Signal</keyword>
<keyword evidence="3" id="KW-1185">Reference proteome</keyword>
<feature type="chain" id="PRO_5047533063" evidence="1">
    <location>
        <begin position="22"/>
        <end position="147"/>
    </location>
</feature>
<evidence type="ECO:0000313" key="3">
    <source>
        <dbReference type="Proteomes" id="UP001262754"/>
    </source>
</evidence>
<protein>
    <submittedName>
        <fullName evidence="2">Uncharacterized protein</fullName>
    </submittedName>
</protein>
<accession>A0ABU1N0G7</accession>
<evidence type="ECO:0000313" key="2">
    <source>
        <dbReference type="EMBL" id="MDR6531923.1"/>
    </source>
</evidence>
<organism evidence="2 3">
    <name type="scientific">Caulobacter rhizosphaerae</name>
    <dbReference type="NCBI Taxonomy" id="2010972"/>
    <lineage>
        <taxon>Bacteria</taxon>
        <taxon>Pseudomonadati</taxon>
        <taxon>Pseudomonadota</taxon>
        <taxon>Alphaproteobacteria</taxon>
        <taxon>Caulobacterales</taxon>
        <taxon>Caulobacteraceae</taxon>
        <taxon>Caulobacter</taxon>
    </lineage>
</organism>
<comment type="caution">
    <text evidence="2">The sequence shown here is derived from an EMBL/GenBank/DDBJ whole genome shotgun (WGS) entry which is preliminary data.</text>
</comment>
<sequence>MGSKLFILACTAGLAVAVAVAAGASAQPHLPASGYQRLHVDKAVVGSTPVRVWANAAINPDCSAQTPDATLTILEQPAHGAAVVKDEPYYAAFPPANPRSACNDRKVPGHQAFYTAAAGYTGHDRMVLQGSSPDGAVRRIAVDITVR</sequence>
<reference evidence="2 3" key="1">
    <citation type="submission" date="2023-07" db="EMBL/GenBank/DDBJ databases">
        <title>Sorghum-associated microbial communities from plants grown in Nebraska, USA.</title>
        <authorList>
            <person name="Schachtman D."/>
        </authorList>
    </citation>
    <scope>NUCLEOTIDE SEQUENCE [LARGE SCALE GENOMIC DNA]</scope>
    <source>
        <strain evidence="2 3">DS2154</strain>
    </source>
</reference>
<proteinExistence type="predicted"/>
<dbReference type="EMBL" id="JAVDRL010000007">
    <property type="protein sequence ID" value="MDR6531923.1"/>
    <property type="molecule type" value="Genomic_DNA"/>
</dbReference>
<dbReference type="Proteomes" id="UP001262754">
    <property type="component" value="Unassembled WGS sequence"/>
</dbReference>
<gene>
    <name evidence="2" type="ORF">J2800_002676</name>
</gene>
<feature type="signal peptide" evidence="1">
    <location>
        <begin position="1"/>
        <end position="21"/>
    </location>
</feature>
<dbReference type="RefSeq" id="WP_310032195.1">
    <property type="nucleotide sequence ID" value="NZ_JAVDRL010000007.1"/>
</dbReference>
<name>A0ABU1N0G7_9CAUL</name>
<evidence type="ECO:0000256" key="1">
    <source>
        <dbReference type="SAM" id="SignalP"/>
    </source>
</evidence>